<dbReference type="InterPro" id="IPR002935">
    <property type="entry name" value="SAM_O-MeTrfase"/>
</dbReference>
<feature type="region of interest" description="Disordered" evidence="4">
    <location>
        <begin position="220"/>
        <end position="248"/>
    </location>
</feature>
<dbReference type="CDD" id="cd02440">
    <property type="entry name" value="AdoMet_MTases"/>
    <property type="match status" value="1"/>
</dbReference>
<name>A0A6V8LNR1_9ACTN</name>
<evidence type="ECO:0000313" key="6">
    <source>
        <dbReference type="Proteomes" id="UP000482960"/>
    </source>
</evidence>
<keyword evidence="3" id="KW-0949">S-adenosyl-L-methionine</keyword>
<dbReference type="PANTHER" id="PTHR43167:SF1">
    <property type="entry name" value="PUTATIVE (AFU_ORTHOLOGUE AFUA_6G01830)-RELATED"/>
    <property type="match status" value="1"/>
</dbReference>
<sequence>MATTLHSPSVRTVLDRLFAAAANDDEQPPPPISGSSTSATARQRADALQTFYLPISARGGELLYTLVRASRPTTVVEFGTSFGISTVYLAAAIADNGAGRVFGTELNPAKVTAVRANLDEAGLGDRVTILAGDALDTLADIPGPIGVVLLDGWKDQCLPVLRLLEPRLESGALVVADDIELPAMADYLDYVRDPANGYVSVTFPVEDGMEISCRSAAEGPATVEGEAIPDPRGVFSPGQRTGRSRAGG</sequence>
<gene>
    <name evidence="5" type="ORF">Prum_094880</name>
</gene>
<proteinExistence type="predicted"/>
<dbReference type="Pfam" id="PF13578">
    <property type="entry name" value="Methyltransf_24"/>
    <property type="match status" value="1"/>
</dbReference>
<evidence type="ECO:0000256" key="4">
    <source>
        <dbReference type="SAM" id="MobiDB-lite"/>
    </source>
</evidence>
<dbReference type="SUPFAM" id="SSF53335">
    <property type="entry name" value="S-adenosyl-L-methionine-dependent methyltransferases"/>
    <property type="match status" value="1"/>
</dbReference>
<dbReference type="PROSITE" id="PS51682">
    <property type="entry name" value="SAM_OMT_I"/>
    <property type="match status" value="1"/>
</dbReference>
<dbReference type="Proteomes" id="UP000482960">
    <property type="component" value="Unassembled WGS sequence"/>
</dbReference>
<dbReference type="InterPro" id="IPR029063">
    <property type="entry name" value="SAM-dependent_MTases_sf"/>
</dbReference>
<organism evidence="5 6">
    <name type="scientific">Phytohabitans rumicis</name>
    <dbReference type="NCBI Taxonomy" id="1076125"/>
    <lineage>
        <taxon>Bacteria</taxon>
        <taxon>Bacillati</taxon>
        <taxon>Actinomycetota</taxon>
        <taxon>Actinomycetes</taxon>
        <taxon>Micromonosporales</taxon>
        <taxon>Micromonosporaceae</taxon>
    </lineage>
</organism>
<dbReference type="GO" id="GO:0008171">
    <property type="term" value="F:O-methyltransferase activity"/>
    <property type="evidence" value="ECO:0007669"/>
    <property type="project" value="InterPro"/>
</dbReference>
<keyword evidence="2 5" id="KW-0808">Transferase</keyword>
<comment type="caution">
    <text evidence="5">The sequence shown here is derived from an EMBL/GenBank/DDBJ whole genome shotgun (WGS) entry which is preliminary data.</text>
</comment>
<feature type="region of interest" description="Disordered" evidence="4">
    <location>
        <begin position="21"/>
        <end position="40"/>
    </location>
</feature>
<reference evidence="5 6" key="1">
    <citation type="submission" date="2020-03" db="EMBL/GenBank/DDBJ databases">
        <title>Whole genome shotgun sequence of Phytohabitans rumicis NBRC 108638.</title>
        <authorList>
            <person name="Komaki H."/>
            <person name="Tamura T."/>
        </authorList>
    </citation>
    <scope>NUCLEOTIDE SEQUENCE [LARGE SCALE GENOMIC DNA]</scope>
    <source>
        <strain evidence="5 6">NBRC 108638</strain>
    </source>
</reference>
<dbReference type="Gene3D" id="3.40.50.150">
    <property type="entry name" value="Vaccinia Virus protein VP39"/>
    <property type="match status" value="1"/>
</dbReference>
<keyword evidence="6" id="KW-1185">Reference proteome</keyword>
<accession>A0A6V8LNR1</accession>
<dbReference type="PANTHER" id="PTHR43167">
    <property type="entry name" value="PUTATIVE (AFU_ORTHOLOGUE AFUA_6G01830)-RELATED"/>
    <property type="match status" value="1"/>
</dbReference>
<keyword evidence="1 5" id="KW-0489">Methyltransferase</keyword>
<dbReference type="RefSeq" id="WP_173085224.1">
    <property type="nucleotide sequence ID" value="NZ_BAABJB010000019.1"/>
</dbReference>
<reference evidence="5 6" key="2">
    <citation type="submission" date="2020-03" db="EMBL/GenBank/DDBJ databases">
        <authorList>
            <person name="Ichikawa N."/>
            <person name="Kimura A."/>
            <person name="Kitahashi Y."/>
            <person name="Uohara A."/>
        </authorList>
    </citation>
    <scope>NUCLEOTIDE SEQUENCE [LARGE SCALE GENOMIC DNA]</scope>
    <source>
        <strain evidence="5 6">NBRC 108638</strain>
    </source>
</reference>
<protein>
    <submittedName>
        <fullName evidence="5">Putative O-methyltransferase, family 3</fullName>
    </submittedName>
</protein>
<dbReference type="AlphaFoldDB" id="A0A6V8LNR1"/>
<evidence type="ECO:0000313" key="5">
    <source>
        <dbReference type="EMBL" id="GFJ95846.1"/>
    </source>
</evidence>
<evidence type="ECO:0000256" key="1">
    <source>
        <dbReference type="ARBA" id="ARBA00022603"/>
    </source>
</evidence>
<evidence type="ECO:0000256" key="3">
    <source>
        <dbReference type="ARBA" id="ARBA00022691"/>
    </source>
</evidence>
<dbReference type="EMBL" id="BLPG01000002">
    <property type="protein sequence ID" value="GFJ95846.1"/>
    <property type="molecule type" value="Genomic_DNA"/>
</dbReference>
<evidence type="ECO:0000256" key="2">
    <source>
        <dbReference type="ARBA" id="ARBA00022679"/>
    </source>
</evidence>
<dbReference type="GO" id="GO:0032259">
    <property type="term" value="P:methylation"/>
    <property type="evidence" value="ECO:0007669"/>
    <property type="project" value="UniProtKB-KW"/>
</dbReference>